<protein>
    <submittedName>
        <fullName evidence="3">Uncharacterized protein</fullName>
    </submittedName>
</protein>
<feature type="compositionally biased region" description="Basic and acidic residues" evidence="1">
    <location>
        <begin position="126"/>
        <end position="142"/>
    </location>
</feature>
<keyword evidence="2" id="KW-0472">Membrane</keyword>
<feature type="transmembrane region" description="Helical" evidence="2">
    <location>
        <begin position="290"/>
        <end position="308"/>
    </location>
</feature>
<reference evidence="3" key="1">
    <citation type="submission" date="2021-01" db="EMBL/GenBank/DDBJ databases">
        <authorList>
            <person name="Corre E."/>
            <person name="Pelletier E."/>
            <person name="Niang G."/>
            <person name="Scheremetjew M."/>
            <person name="Finn R."/>
            <person name="Kale V."/>
            <person name="Holt S."/>
            <person name="Cochrane G."/>
            <person name="Meng A."/>
            <person name="Brown T."/>
            <person name="Cohen L."/>
        </authorList>
    </citation>
    <scope>NUCLEOTIDE SEQUENCE</scope>
    <source>
        <strain evidence="3">10249 10 AB</strain>
    </source>
</reference>
<evidence type="ECO:0000256" key="1">
    <source>
        <dbReference type="SAM" id="MobiDB-lite"/>
    </source>
</evidence>
<feature type="compositionally biased region" description="Acidic residues" evidence="1">
    <location>
        <begin position="143"/>
        <end position="152"/>
    </location>
</feature>
<name>A0A7S4EIW4_9STRA</name>
<feature type="transmembrane region" description="Helical" evidence="2">
    <location>
        <begin position="215"/>
        <end position="236"/>
    </location>
</feature>
<dbReference type="EMBL" id="HBIX01012416">
    <property type="protein sequence ID" value="CAE0716516.1"/>
    <property type="molecule type" value="Transcribed_RNA"/>
</dbReference>
<organism evidence="3">
    <name type="scientific">Pseudo-nitzschia australis</name>
    <dbReference type="NCBI Taxonomy" id="44445"/>
    <lineage>
        <taxon>Eukaryota</taxon>
        <taxon>Sar</taxon>
        <taxon>Stramenopiles</taxon>
        <taxon>Ochrophyta</taxon>
        <taxon>Bacillariophyta</taxon>
        <taxon>Bacillariophyceae</taxon>
        <taxon>Bacillariophycidae</taxon>
        <taxon>Bacillariales</taxon>
        <taxon>Bacillariaceae</taxon>
        <taxon>Pseudo-nitzschia</taxon>
    </lineage>
</organism>
<evidence type="ECO:0000256" key="2">
    <source>
        <dbReference type="SAM" id="Phobius"/>
    </source>
</evidence>
<sequence length="417" mass="47336">MNIPFEETLRSSAGISSKNKNKSICVDDKVAERQREQGAKQQEQQLAQQQSRTDCDYSVSLANDESVDCRTDCDYSVSLAKNDSIETGMDTASETTEYIEKEDAFQAYCNYHNSCSNNENIASNRKNVEDNRDYKDDYHDCDKDDEIDDDDSNISKVGKSASNIKKQRQKVSFAKPEIDAQEWTVEDHYRSNKQRQQLRRKWRYEKMEKRRKNKVMVYAVALLLLEVAAATIAVMYHQDLIECCGTSIFSKNATTADRWEKTFYWIGIAYLLVLILIEIPTLIIAQETLFIFNPMVGYLLVMQMMYAADAQIAYIMYGLETVAMLGQSMVLVQMNRNPESCLHSILNYTLSGITAYLLIKLSQQGGYCIVNDRIQSVLSESTCNTNCIDEASCFRCTGGGGGDDGLSSLAQCFIRFE</sequence>
<feature type="transmembrane region" description="Helical" evidence="2">
    <location>
        <begin position="263"/>
        <end position="283"/>
    </location>
</feature>
<feature type="region of interest" description="Disordered" evidence="1">
    <location>
        <begin position="126"/>
        <end position="153"/>
    </location>
</feature>
<feature type="compositionally biased region" description="Low complexity" evidence="1">
    <location>
        <begin position="39"/>
        <end position="52"/>
    </location>
</feature>
<proteinExistence type="predicted"/>
<keyword evidence="2" id="KW-1133">Transmembrane helix</keyword>
<feature type="region of interest" description="Disordered" evidence="1">
    <location>
        <begin position="1"/>
        <end position="54"/>
    </location>
</feature>
<keyword evidence="2" id="KW-0812">Transmembrane</keyword>
<accession>A0A7S4EIW4</accession>
<dbReference type="AlphaFoldDB" id="A0A7S4EIW4"/>
<feature type="compositionally biased region" description="Basic and acidic residues" evidence="1">
    <location>
        <begin position="25"/>
        <end position="38"/>
    </location>
</feature>
<evidence type="ECO:0000313" key="3">
    <source>
        <dbReference type="EMBL" id="CAE0716516.1"/>
    </source>
</evidence>
<feature type="transmembrane region" description="Helical" evidence="2">
    <location>
        <begin position="314"/>
        <end position="332"/>
    </location>
</feature>
<gene>
    <name evidence="3" type="ORF">PAUS00366_LOCUS9268</name>
</gene>